<reference evidence="1 2" key="1">
    <citation type="submission" date="2019-03" db="EMBL/GenBank/DDBJ databases">
        <title>Genomic Encyclopedia of Type Strains, Phase IV (KMG-IV): sequencing the most valuable type-strain genomes for metagenomic binning, comparative biology and taxonomic classification.</title>
        <authorList>
            <person name="Goeker M."/>
        </authorList>
    </citation>
    <scope>NUCLEOTIDE SEQUENCE [LARGE SCALE GENOMIC DNA]</scope>
    <source>
        <strain evidence="1 2">DSM 26377</strain>
    </source>
</reference>
<protein>
    <submittedName>
        <fullName evidence="1">Uncharacterized protein DUF1329</fullName>
    </submittedName>
</protein>
<accession>A0A4S3K2S6</accession>
<proteinExistence type="predicted"/>
<organism evidence="1 2">
    <name type="scientific">Panacagrimonas perspica</name>
    <dbReference type="NCBI Taxonomy" id="381431"/>
    <lineage>
        <taxon>Bacteria</taxon>
        <taxon>Pseudomonadati</taxon>
        <taxon>Pseudomonadota</taxon>
        <taxon>Gammaproteobacteria</taxon>
        <taxon>Nevskiales</taxon>
        <taxon>Nevskiaceae</taxon>
        <taxon>Panacagrimonas</taxon>
    </lineage>
</organism>
<sequence length="459" mass="52314">MRIRKYDFDYGRRALLEKTAKGAAAAGIFAPVWPMIANASDVSKAYPDELMSIEMFTKGKIKTGDTISASNVEDAKELLDPFTYNQIKNQGRLIKIRPSERDLTKMYPKKWLEVSIKNKGQAVFGPDGNVYTKDGKTWIGGAPFPELKTGAEALANMSLCWGKHDYCGHAIRERSVSPAGDVDYKYEFIKVELQITNRLDGTIFQNKKDLLRAHTFAFAAPAAQEGTSFLDIWHYDQRKFNDLYGYLPDFRRVRQFPTNQRFEPLIPGVVWLLTDPWGAGDPMLTWGNFKIVERRPMLGPFQGNWSGSKPNWDHPTHGGKKGTQFFNAEWEMVPEMLVVDFEPTGYPRAPVSKKRAWIDARTGNYFNCGRYDRAGNPWVNFELGSGQMIDGNTVWKDNEGNVEWSWHYVHIYDVQTGRISLIEYKPTVTGGHKSELFADPEVIYNKYCTQEAIQRLGKA</sequence>
<evidence type="ECO:0000313" key="2">
    <source>
        <dbReference type="Proteomes" id="UP000295341"/>
    </source>
</evidence>
<dbReference type="InterPro" id="IPR006311">
    <property type="entry name" value="TAT_signal"/>
</dbReference>
<name>A0A4S3K2S6_9GAMM</name>
<dbReference type="PROSITE" id="PS51318">
    <property type="entry name" value="TAT"/>
    <property type="match status" value="1"/>
</dbReference>
<gene>
    <name evidence="1" type="ORF">DFR24_3261</name>
</gene>
<comment type="caution">
    <text evidence="1">The sequence shown here is derived from an EMBL/GenBank/DDBJ whole genome shotgun (WGS) entry which is preliminary data.</text>
</comment>
<dbReference type="AlphaFoldDB" id="A0A4S3K2S6"/>
<dbReference type="Gene3D" id="2.50.20.10">
    <property type="entry name" value="Lipoprotein localisation LolA/LolB/LppX"/>
    <property type="match status" value="1"/>
</dbReference>
<keyword evidence="2" id="KW-1185">Reference proteome</keyword>
<dbReference type="Proteomes" id="UP000295341">
    <property type="component" value="Unassembled WGS sequence"/>
</dbReference>
<evidence type="ECO:0000313" key="1">
    <source>
        <dbReference type="EMBL" id="TDU28881.1"/>
    </source>
</evidence>
<dbReference type="Pfam" id="PF07044">
    <property type="entry name" value="DUF1329"/>
    <property type="match status" value="1"/>
</dbReference>
<dbReference type="OrthoDB" id="5937151at2"/>
<dbReference type="InterPro" id="IPR010752">
    <property type="entry name" value="DUF1329"/>
</dbReference>
<dbReference type="RefSeq" id="WP_133882402.1">
    <property type="nucleotide sequence ID" value="NZ_MWIN01000018.1"/>
</dbReference>
<dbReference type="EMBL" id="SOBT01000009">
    <property type="protein sequence ID" value="TDU28881.1"/>
    <property type="molecule type" value="Genomic_DNA"/>
</dbReference>